<evidence type="ECO:0000256" key="3">
    <source>
        <dbReference type="ARBA" id="ARBA00022471"/>
    </source>
</evidence>
<evidence type="ECO:0000256" key="1">
    <source>
        <dbReference type="ARBA" id="ARBA00004613"/>
    </source>
</evidence>
<gene>
    <name evidence="7" type="ORF">CISIN_1g040179mg</name>
</gene>
<dbReference type="EMBL" id="KK784901">
    <property type="protein sequence ID" value="KDO65853.1"/>
    <property type="molecule type" value="Genomic_DNA"/>
</dbReference>
<keyword evidence="3 6" id="KW-0713">Self-incompatibility</keyword>
<dbReference type="Proteomes" id="UP000027120">
    <property type="component" value="Unassembled WGS sequence"/>
</dbReference>
<reference evidence="7 8" key="1">
    <citation type="submission" date="2014-04" db="EMBL/GenBank/DDBJ databases">
        <authorList>
            <consortium name="International Citrus Genome Consortium"/>
            <person name="Gmitter F."/>
            <person name="Chen C."/>
            <person name="Farmerie W."/>
            <person name="Harkins T."/>
            <person name="Desany B."/>
            <person name="Mohiuddin M."/>
            <person name="Kodira C."/>
            <person name="Borodovsky M."/>
            <person name="Lomsadze A."/>
            <person name="Burns P."/>
            <person name="Jenkins J."/>
            <person name="Prochnik S."/>
            <person name="Shu S."/>
            <person name="Chapman J."/>
            <person name="Pitluck S."/>
            <person name="Schmutz J."/>
            <person name="Rokhsar D."/>
        </authorList>
    </citation>
    <scope>NUCLEOTIDE SEQUENCE</scope>
</reference>
<feature type="non-terminal residue" evidence="7">
    <location>
        <position position="1"/>
    </location>
</feature>
<comment type="subcellular location">
    <subcellularLocation>
        <location evidence="1 6">Secreted</location>
    </subcellularLocation>
</comment>
<dbReference type="GO" id="GO:0060320">
    <property type="term" value="P:rejection of self pollen"/>
    <property type="evidence" value="ECO:0007669"/>
    <property type="project" value="UniProtKB-KW"/>
</dbReference>
<evidence type="ECO:0000313" key="8">
    <source>
        <dbReference type="Proteomes" id="UP000027120"/>
    </source>
</evidence>
<name>A0A067FES5_CITSI</name>
<dbReference type="AlphaFoldDB" id="A0A067FES5"/>
<dbReference type="PANTHER" id="PTHR31232">
    <property type="match status" value="1"/>
</dbReference>
<sequence>HVINNLNNSSTLEAHCKSKDDDLGLRRLAAGTEFNWTFRVNFWSTTLFFCDLRWANGHKAFDVYCPDDQFLAKKCAYNFCRRSARDDGIYAFSEKKNHYVLAHKWDPK</sequence>
<keyword evidence="4 6" id="KW-0964">Secreted</keyword>
<dbReference type="GO" id="GO:0005576">
    <property type="term" value="C:extracellular region"/>
    <property type="evidence" value="ECO:0007669"/>
    <property type="project" value="UniProtKB-SubCell"/>
</dbReference>
<evidence type="ECO:0000256" key="6">
    <source>
        <dbReference type="RuleBase" id="RU367044"/>
    </source>
</evidence>
<proteinExistence type="inferred from homology"/>
<comment type="similarity">
    <text evidence="2 6">Belongs to the plant self-incompatibility (S1) protein family.</text>
</comment>
<dbReference type="SMR" id="A0A067FES5"/>
<accession>A0A067FES5</accession>
<evidence type="ECO:0000256" key="2">
    <source>
        <dbReference type="ARBA" id="ARBA00005581"/>
    </source>
</evidence>
<keyword evidence="5" id="KW-0732">Signal</keyword>
<evidence type="ECO:0000313" key="7">
    <source>
        <dbReference type="EMBL" id="KDO65853.1"/>
    </source>
</evidence>
<dbReference type="InterPro" id="IPR010264">
    <property type="entry name" value="Self-incomp_S1"/>
</dbReference>
<dbReference type="eggNOG" id="ENOG502SQIK">
    <property type="taxonomic scope" value="Eukaryota"/>
</dbReference>
<protein>
    <recommendedName>
        <fullName evidence="6">S-protein homolog</fullName>
    </recommendedName>
</protein>
<organism evidence="7 8">
    <name type="scientific">Citrus sinensis</name>
    <name type="common">Sweet orange</name>
    <name type="synonym">Citrus aurantium var. sinensis</name>
    <dbReference type="NCBI Taxonomy" id="2711"/>
    <lineage>
        <taxon>Eukaryota</taxon>
        <taxon>Viridiplantae</taxon>
        <taxon>Streptophyta</taxon>
        <taxon>Embryophyta</taxon>
        <taxon>Tracheophyta</taxon>
        <taxon>Spermatophyta</taxon>
        <taxon>Magnoliopsida</taxon>
        <taxon>eudicotyledons</taxon>
        <taxon>Gunneridae</taxon>
        <taxon>Pentapetalae</taxon>
        <taxon>rosids</taxon>
        <taxon>malvids</taxon>
        <taxon>Sapindales</taxon>
        <taxon>Rutaceae</taxon>
        <taxon>Aurantioideae</taxon>
        <taxon>Citrus</taxon>
    </lineage>
</organism>
<keyword evidence="8" id="KW-1185">Reference proteome</keyword>
<dbReference type="PANTHER" id="PTHR31232:SF164">
    <property type="entry name" value="S-PROTEIN HOMOLOG"/>
    <property type="match status" value="1"/>
</dbReference>
<evidence type="ECO:0000256" key="4">
    <source>
        <dbReference type="ARBA" id="ARBA00022525"/>
    </source>
</evidence>
<dbReference type="PaxDb" id="2711-XP_006480251.1"/>
<dbReference type="Pfam" id="PF05938">
    <property type="entry name" value="Self-incomp_S1"/>
    <property type="match status" value="1"/>
</dbReference>
<evidence type="ECO:0000256" key="5">
    <source>
        <dbReference type="ARBA" id="ARBA00022729"/>
    </source>
</evidence>